<sequence length="275" mass="30579">PAELLESELFGHEKGAFTGALSARQGRFEMAEGGTLFLDEIGDMPLNMQVKLLRVLQERCFERVGSNRSIQCDVRVIAATHRDLEAEIRAGRFREDLYYRLNVFPIELPALRERREDIPALVADLIARIENEKRGSVRLTAAALEALKRYDWPGNVRELANLIERLAVLYPYGVVDAGDLPEKILRQVGAQPQSDQEAPPAPAVTLEAGTPAALPAEGLDLREHLSSLEKALIRQALEETGGVVAHAAKRLKMRRTTLVEKLRKYGLRGEDAAEI</sequence>
<evidence type="ECO:0000256" key="1">
    <source>
        <dbReference type="ARBA" id="ARBA00022741"/>
    </source>
</evidence>
<dbReference type="InterPro" id="IPR027417">
    <property type="entry name" value="P-loop_NTPase"/>
</dbReference>
<protein>
    <submittedName>
        <fullName evidence="7">Sigma-54-dependent Fis family transcriptional regulator</fullName>
    </submittedName>
</protein>
<comment type="caution">
    <text evidence="7">The sequence shown here is derived from an EMBL/GenBank/DDBJ whole genome shotgun (WGS) entry which is preliminary data.</text>
</comment>
<evidence type="ECO:0000256" key="2">
    <source>
        <dbReference type="ARBA" id="ARBA00022840"/>
    </source>
</evidence>
<dbReference type="Pfam" id="PF02954">
    <property type="entry name" value="HTH_8"/>
    <property type="match status" value="1"/>
</dbReference>
<evidence type="ECO:0000259" key="6">
    <source>
        <dbReference type="PROSITE" id="PS50045"/>
    </source>
</evidence>
<dbReference type="Gene3D" id="1.10.8.60">
    <property type="match status" value="1"/>
</dbReference>
<reference evidence="7" key="1">
    <citation type="journal article" date="2020" name="mSystems">
        <title>Genome- and Community-Level Interaction Insights into Carbon Utilization and Element Cycling Functions of Hydrothermarchaeota in Hydrothermal Sediment.</title>
        <authorList>
            <person name="Zhou Z."/>
            <person name="Liu Y."/>
            <person name="Xu W."/>
            <person name="Pan J."/>
            <person name="Luo Z.H."/>
            <person name="Li M."/>
        </authorList>
    </citation>
    <scope>NUCLEOTIDE SEQUENCE [LARGE SCALE GENOMIC DNA]</scope>
    <source>
        <strain evidence="7">HyVt-535</strain>
    </source>
</reference>
<dbReference type="Pfam" id="PF00158">
    <property type="entry name" value="Sigma54_activat"/>
    <property type="match status" value="1"/>
</dbReference>
<dbReference type="InterPro" id="IPR002197">
    <property type="entry name" value="HTH_Fis"/>
</dbReference>
<name>A0A7C5MX38_9GAMM</name>
<dbReference type="CDD" id="cd00009">
    <property type="entry name" value="AAA"/>
    <property type="match status" value="1"/>
</dbReference>
<dbReference type="InterPro" id="IPR058031">
    <property type="entry name" value="AAA_lid_NorR"/>
</dbReference>
<dbReference type="GO" id="GO:0043565">
    <property type="term" value="F:sequence-specific DNA binding"/>
    <property type="evidence" value="ECO:0007669"/>
    <property type="project" value="InterPro"/>
</dbReference>
<dbReference type="InterPro" id="IPR009057">
    <property type="entry name" value="Homeodomain-like_sf"/>
</dbReference>
<dbReference type="EMBL" id="DROM01000281">
    <property type="protein sequence ID" value="HHH13501.1"/>
    <property type="molecule type" value="Genomic_DNA"/>
</dbReference>
<dbReference type="SUPFAM" id="SSF46689">
    <property type="entry name" value="Homeodomain-like"/>
    <property type="match status" value="1"/>
</dbReference>
<dbReference type="PROSITE" id="PS00688">
    <property type="entry name" value="SIGMA54_INTERACT_3"/>
    <property type="match status" value="1"/>
</dbReference>
<feature type="non-terminal residue" evidence="7">
    <location>
        <position position="1"/>
    </location>
</feature>
<dbReference type="PANTHER" id="PTHR32071:SF117">
    <property type="entry name" value="PTS-DEPENDENT DIHYDROXYACETONE KINASE OPERON REGULATORY PROTEIN-RELATED"/>
    <property type="match status" value="1"/>
</dbReference>
<evidence type="ECO:0000256" key="4">
    <source>
        <dbReference type="ARBA" id="ARBA00023125"/>
    </source>
</evidence>
<evidence type="ECO:0000313" key="7">
    <source>
        <dbReference type="EMBL" id="HHH13501.1"/>
    </source>
</evidence>
<gene>
    <name evidence="7" type="ORF">ENJ98_04630</name>
</gene>
<dbReference type="PROSITE" id="PS00676">
    <property type="entry name" value="SIGMA54_INTERACT_2"/>
    <property type="match status" value="1"/>
</dbReference>
<keyword evidence="3" id="KW-0805">Transcription regulation</keyword>
<feature type="domain" description="Sigma-54 factor interaction" evidence="6">
    <location>
        <begin position="1"/>
        <end position="168"/>
    </location>
</feature>
<dbReference type="Gene3D" id="1.10.10.60">
    <property type="entry name" value="Homeodomain-like"/>
    <property type="match status" value="1"/>
</dbReference>
<organism evidence="7">
    <name type="scientific">Thiolapillus brandeum</name>
    <dbReference type="NCBI Taxonomy" id="1076588"/>
    <lineage>
        <taxon>Bacteria</taxon>
        <taxon>Pseudomonadati</taxon>
        <taxon>Pseudomonadota</taxon>
        <taxon>Gammaproteobacteria</taxon>
        <taxon>Chromatiales</taxon>
        <taxon>Sedimenticolaceae</taxon>
        <taxon>Thiolapillus</taxon>
    </lineage>
</organism>
<keyword evidence="4" id="KW-0238">DNA-binding</keyword>
<dbReference type="PROSITE" id="PS50045">
    <property type="entry name" value="SIGMA54_INTERACT_4"/>
    <property type="match status" value="1"/>
</dbReference>
<dbReference type="GO" id="GO:0005524">
    <property type="term" value="F:ATP binding"/>
    <property type="evidence" value="ECO:0007669"/>
    <property type="project" value="UniProtKB-KW"/>
</dbReference>
<accession>A0A7C5MX38</accession>
<dbReference type="InterPro" id="IPR025943">
    <property type="entry name" value="Sigma_54_int_dom_ATP-bd_2"/>
</dbReference>
<dbReference type="Gene3D" id="3.40.50.300">
    <property type="entry name" value="P-loop containing nucleotide triphosphate hydrolases"/>
    <property type="match status" value="1"/>
</dbReference>
<dbReference type="PANTHER" id="PTHR32071">
    <property type="entry name" value="TRANSCRIPTIONAL REGULATORY PROTEIN"/>
    <property type="match status" value="1"/>
</dbReference>
<dbReference type="GO" id="GO:0006355">
    <property type="term" value="P:regulation of DNA-templated transcription"/>
    <property type="evidence" value="ECO:0007669"/>
    <property type="project" value="InterPro"/>
</dbReference>
<dbReference type="InterPro" id="IPR025944">
    <property type="entry name" value="Sigma_54_int_dom_CS"/>
</dbReference>
<dbReference type="Pfam" id="PF25601">
    <property type="entry name" value="AAA_lid_14"/>
    <property type="match status" value="1"/>
</dbReference>
<keyword evidence="2" id="KW-0067">ATP-binding</keyword>
<dbReference type="PRINTS" id="PR01590">
    <property type="entry name" value="HTHFIS"/>
</dbReference>
<evidence type="ECO:0000256" key="5">
    <source>
        <dbReference type="ARBA" id="ARBA00023163"/>
    </source>
</evidence>
<keyword evidence="5" id="KW-0804">Transcription</keyword>
<proteinExistence type="predicted"/>
<dbReference type="FunFam" id="3.40.50.300:FF:000006">
    <property type="entry name" value="DNA-binding transcriptional regulator NtrC"/>
    <property type="match status" value="1"/>
</dbReference>
<dbReference type="Proteomes" id="UP000886100">
    <property type="component" value="Unassembled WGS sequence"/>
</dbReference>
<dbReference type="SUPFAM" id="SSF52540">
    <property type="entry name" value="P-loop containing nucleoside triphosphate hydrolases"/>
    <property type="match status" value="1"/>
</dbReference>
<evidence type="ECO:0000256" key="3">
    <source>
        <dbReference type="ARBA" id="ARBA00023015"/>
    </source>
</evidence>
<dbReference type="AlphaFoldDB" id="A0A7C5MX38"/>
<dbReference type="InterPro" id="IPR002078">
    <property type="entry name" value="Sigma_54_int"/>
</dbReference>
<keyword evidence="1" id="KW-0547">Nucleotide-binding</keyword>